<dbReference type="EMBL" id="CAFBQU010000054">
    <property type="protein sequence ID" value="CAB5067351.1"/>
    <property type="molecule type" value="Genomic_DNA"/>
</dbReference>
<protein>
    <submittedName>
        <fullName evidence="7">Unannotated protein</fullName>
    </submittedName>
</protein>
<dbReference type="NCBIfam" id="TIGR01575">
    <property type="entry name" value="rimI"/>
    <property type="match status" value="1"/>
</dbReference>
<dbReference type="PROSITE" id="PS51186">
    <property type="entry name" value="GNAT"/>
    <property type="match status" value="1"/>
</dbReference>
<gene>
    <name evidence="6" type="ORF">UFOPK4098_00995</name>
    <name evidence="7" type="ORF">UFOPK4347_01454</name>
</gene>
<feature type="domain" description="N-acetyltransferase" evidence="5">
    <location>
        <begin position="19"/>
        <end position="165"/>
    </location>
</feature>
<evidence type="ECO:0000256" key="1">
    <source>
        <dbReference type="ARBA" id="ARBA00005395"/>
    </source>
</evidence>
<keyword evidence="2" id="KW-0963">Cytoplasm</keyword>
<keyword evidence="3" id="KW-0808">Transferase</keyword>
<dbReference type="Gene3D" id="3.40.630.30">
    <property type="match status" value="1"/>
</dbReference>
<organism evidence="7">
    <name type="scientific">freshwater metagenome</name>
    <dbReference type="NCBI Taxonomy" id="449393"/>
    <lineage>
        <taxon>unclassified sequences</taxon>
        <taxon>metagenomes</taxon>
        <taxon>ecological metagenomes</taxon>
    </lineage>
</organism>
<accession>A0A6J7UN20</accession>
<evidence type="ECO:0000256" key="3">
    <source>
        <dbReference type="ARBA" id="ARBA00022679"/>
    </source>
</evidence>
<dbReference type="CDD" id="cd04301">
    <property type="entry name" value="NAT_SF"/>
    <property type="match status" value="1"/>
</dbReference>
<comment type="similarity">
    <text evidence="1">Belongs to the acetyltransferase family. RimI subfamily.</text>
</comment>
<dbReference type="GO" id="GO:0008080">
    <property type="term" value="F:N-acetyltransferase activity"/>
    <property type="evidence" value="ECO:0007669"/>
    <property type="project" value="InterPro"/>
</dbReference>
<evidence type="ECO:0000313" key="6">
    <source>
        <dbReference type="EMBL" id="CAB5023448.1"/>
    </source>
</evidence>
<name>A0A6J7UN20_9ZZZZ</name>
<keyword evidence="4" id="KW-0012">Acyltransferase</keyword>
<dbReference type="Pfam" id="PF00583">
    <property type="entry name" value="Acetyltransf_1"/>
    <property type="match status" value="1"/>
</dbReference>
<dbReference type="PANTHER" id="PTHR43420:SF44">
    <property type="entry name" value="ACETYLTRANSFERASE YPEA"/>
    <property type="match status" value="1"/>
</dbReference>
<dbReference type="PANTHER" id="PTHR43420">
    <property type="entry name" value="ACETYLTRANSFERASE"/>
    <property type="match status" value="1"/>
</dbReference>
<dbReference type="SUPFAM" id="SSF55729">
    <property type="entry name" value="Acyl-CoA N-acyltransferases (Nat)"/>
    <property type="match status" value="1"/>
</dbReference>
<dbReference type="InterPro" id="IPR050680">
    <property type="entry name" value="YpeA/RimI_acetyltransf"/>
</dbReference>
<dbReference type="EMBL" id="CAFBPN010000052">
    <property type="protein sequence ID" value="CAB5023448.1"/>
    <property type="molecule type" value="Genomic_DNA"/>
</dbReference>
<reference evidence="7" key="1">
    <citation type="submission" date="2020-05" db="EMBL/GenBank/DDBJ databases">
        <authorList>
            <person name="Chiriac C."/>
            <person name="Salcher M."/>
            <person name="Ghai R."/>
            <person name="Kavagutti S V."/>
        </authorList>
    </citation>
    <scope>NUCLEOTIDE SEQUENCE</scope>
</reference>
<proteinExistence type="inferred from homology"/>
<evidence type="ECO:0000256" key="2">
    <source>
        <dbReference type="ARBA" id="ARBA00022490"/>
    </source>
</evidence>
<dbReference type="InterPro" id="IPR000182">
    <property type="entry name" value="GNAT_dom"/>
</dbReference>
<sequence length="186" mass="21763">MVNAVSIMRKPDELRTPVLDIIPMRRKHLKAIMPIEEVVYPRPWTLGVFHAEIELVRREQRFYIVGQIGEEVVGYGGLLFTPDDAHVTNIAVHPEWQRRGIATDLLLELAWKARERECQALTLEVRMSNTPAQELYRRFGFVPAGVRKKYYENVEDAMVMWCHEVSSFEYGARLREIEMERANAHR</sequence>
<dbReference type="InterPro" id="IPR006464">
    <property type="entry name" value="AcTrfase_RimI/Ard1"/>
</dbReference>
<dbReference type="AlphaFoldDB" id="A0A6J7UN20"/>
<dbReference type="InterPro" id="IPR016181">
    <property type="entry name" value="Acyl_CoA_acyltransferase"/>
</dbReference>
<evidence type="ECO:0000256" key="4">
    <source>
        <dbReference type="ARBA" id="ARBA00023315"/>
    </source>
</evidence>
<evidence type="ECO:0000313" key="7">
    <source>
        <dbReference type="EMBL" id="CAB5067351.1"/>
    </source>
</evidence>
<evidence type="ECO:0000259" key="5">
    <source>
        <dbReference type="PROSITE" id="PS51186"/>
    </source>
</evidence>